<dbReference type="Gene3D" id="3.40.50.300">
    <property type="entry name" value="P-loop containing nucleotide triphosphate hydrolases"/>
    <property type="match status" value="1"/>
</dbReference>
<dbReference type="GO" id="GO:0005525">
    <property type="term" value="F:GTP binding"/>
    <property type="evidence" value="ECO:0007669"/>
    <property type="project" value="UniProtKB-KW"/>
</dbReference>
<dbReference type="InterPro" id="IPR050755">
    <property type="entry name" value="TRAFAC_YlqF/YawG_RiboMat"/>
</dbReference>
<dbReference type="AlphaFoldDB" id="A0AAD9PS30"/>
<feature type="compositionally biased region" description="Basic residues" evidence="3">
    <location>
        <begin position="260"/>
        <end position="271"/>
    </location>
</feature>
<dbReference type="PANTHER" id="PTHR11089">
    <property type="entry name" value="GTP-BINDING PROTEIN-RELATED"/>
    <property type="match status" value="1"/>
</dbReference>
<dbReference type="InterPro" id="IPR023179">
    <property type="entry name" value="GTP-bd_ortho_bundle_sf"/>
</dbReference>
<feature type="region of interest" description="Disordered" evidence="3">
    <location>
        <begin position="181"/>
        <end position="220"/>
    </location>
</feature>
<feature type="region of interest" description="Disordered" evidence="3">
    <location>
        <begin position="232"/>
        <end position="293"/>
    </location>
</feature>
<evidence type="ECO:0000256" key="3">
    <source>
        <dbReference type="SAM" id="MobiDB-lite"/>
    </source>
</evidence>
<dbReference type="EMBL" id="JARQWQ010000158">
    <property type="protein sequence ID" value="KAK2548039.1"/>
    <property type="molecule type" value="Genomic_DNA"/>
</dbReference>
<accession>A0AAD9PS30</accession>
<dbReference type="Proteomes" id="UP001249851">
    <property type="component" value="Unassembled WGS sequence"/>
</dbReference>
<comment type="caution">
    <text evidence="4">The sequence shown here is derived from an EMBL/GenBank/DDBJ whole genome shotgun (WGS) entry which is preliminary data.</text>
</comment>
<sequence>MYCVELIDDIINSLKRCRACTVGATPGLTKSMQEVQLDKHVKLLDSPGIVMDSGHSEASVILRNCIKVMEKYLVPDYNGVHEFLAYLGKRLGKLKKGGIPDTVAAGKIILRDWNSGKIVFYTHPPEQHSLPTHLSADINSLQQQEQSELEGLHQSGGDHDNAMILETGRPVDVTDVMEEVMESDEDEAVDEDEESNEESSDEEDEEEEEMEDGDGEEDDMTVYLKAAKAVIQSRKDSKCDPKPDQINEFNLHSNKEREKVFKKKQKERRKQAASSMEAMEDSDEDYNFETDFN</sequence>
<feature type="compositionally biased region" description="Basic and acidic residues" evidence="3">
    <location>
        <begin position="233"/>
        <end position="245"/>
    </location>
</feature>
<keyword evidence="2" id="KW-0342">GTP-binding</keyword>
<dbReference type="SUPFAM" id="SSF52540">
    <property type="entry name" value="P-loop containing nucleoside triphosphate hydrolases"/>
    <property type="match status" value="1"/>
</dbReference>
<proteinExistence type="predicted"/>
<evidence type="ECO:0000313" key="5">
    <source>
        <dbReference type="Proteomes" id="UP001249851"/>
    </source>
</evidence>
<dbReference type="GO" id="GO:0005730">
    <property type="term" value="C:nucleolus"/>
    <property type="evidence" value="ECO:0007669"/>
    <property type="project" value="TreeGrafter"/>
</dbReference>
<keyword evidence="5" id="KW-1185">Reference proteome</keyword>
<organism evidence="4 5">
    <name type="scientific">Acropora cervicornis</name>
    <name type="common">Staghorn coral</name>
    <dbReference type="NCBI Taxonomy" id="6130"/>
    <lineage>
        <taxon>Eukaryota</taxon>
        <taxon>Metazoa</taxon>
        <taxon>Cnidaria</taxon>
        <taxon>Anthozoa</taxon>
        <taxon>Hexacorallia</taxon>
        <taxon>Scleractinia</taxon>
        <taxon>Astrocoeniina</taxon>
        <taxon>Acroporidae</taxon>
        <taxon>Acropora</taxon>
    </lineage>
</organism>
<feature type="compositionally biased region" description="Acidic residues" evidence="3">
    <location>
        <begin position="278"/>
        <end position="293"/>
    </location>
</feature>
<reference evidence="4" key="1">
    <citation type="journal article" date="2023" name="G3 (Bethesda)">
        <title>Whole genome assembly and annotation of the endangered Caribbean coral Acropora cervicornis.</title>
        <authorList>
            <person name="Selwyn J.D."/>
            <person name="Vollmer S.V."/>
        </authorList>
    </citation>
    <scope>NUCLEOTIDE SEQUENCE</scope>
    <source>
        <strain evidence="4">K2</strain>
    </source>
</reference>
<gene>
    <name evidence="4" type="ORF">P5673_031868</name>
</gene>
<protein>
    <submittedName>
        <fullName evidence="4">Guanine nucleotide-binding protein-like 3-like protein</fullName>
    </submittedName>
</protein>
<evidence type="ECO:0000256" key="1">
    <source>
        <dbReference type="ARBA" id="ARBA00022741"/>
    </source>
</evidence>
<evidence type="ECO:0000256" key="2">
    <source>
        <dbReference type="ARBA" id="ARBA00023134"/>
    </source>
</evidence>
<dbReference type="PANTHER" id="PTHR11089:SF30">
    <property type="entry name" value="GUANINE NUCLEOTIDE-BINDING PROTEIN-LIKE 3 HOMOLOG"/>
    <property type="match status" value="1"/>
</dbReference>
<reference evidence="4" key="2">
    <citation type="journal article" date="2023" name="Science">
        <title>Genomic signatures of disease resistance in endangered staghorn corals.</title>
        <authorList>
            <person name="Vollmer S.V."/>
            <person name="Selwyn J.D."/>
            <person name="Despard B.A."/>
            <person name="Roesel C.L."/>
        </authorList>
    </citation>
    <scope>NUCLEOTIDE SEQUENCE</scope>
    <source>
        <strain evidence="4">K2</strain>
    </source>
</reference>
<keyword evidence="1" id="KW-0547">Nucleotide-binding</keyword>
<evidence type="ECO:0000313" key="4">
    <source>
        <dbReference type="EMBL" id="KAK2548039.1"/>
    </source>
</evidence>
<dbReference type="InterPro" id="IPR027417">
    <property type="entry name" value="P-loop_NTPase"/>
</dbReference>
<name>A0AAD9PS30_ACRCE</name>
<dbReference type="Gene3D" id="1.10.1580.10">
    <property type="match status" value="1"/>
</dbReference>